<name>A0A2G8RCU0_9RHOB</name>
<dbReference type="Proteomes" id="UP000231259">
    <property type="component" value="Unassembled WGS sequence"/>
</dbReference>
<dbReference type="PANTHER" id="PTHR33387:SF3">
    <property type="entry name" value="DUF985 DOMAIN-CONTAINING PROTEIN"/>
    <property type="match status" value="1"/>
</dbReference>
<dbReference type="EMBL" id="AWWI01000100">
    <property type="protein sequence ID" value="PIL19352.1"/>
    <property type="molecule type" value="Genomic_DNA"/>
</dbReference>
<dbReference type="PANTHER" id="PTHR33387">
    <property type="entry name" value="RMLC-LIKE JELLY ROLL FOLD PROTEIN"/>
    <property type="match status" value="1"/>
</dbReference>
<dbReference type="InterPro" id="IPR009327">
    <property type="entry name" value="Cupin_DUF985"/>
</dbReference>
<dbReference type="RefSeq" id="WP_245875694.1">
    <property type="nucleotide sequence ID" value="NZ_AWWI01000100.1"/>
</dbReference>
<sequence>MPPIPLTAEQIIDLLDLTPHPEGGFYRQTWVDSAAIGMRPTGTCIYFMLKRGQTSHWHRVDAKEIWHHYAGASLTLSLSETLQGPRSDHTLGPDLINGARPQIIVPKDHWQAAETLGDWTLVGCTVCPAFHFDGFRLAEPGITIP</sequence>
<accession>A0A2G8RCU0</accession>
<feature type="domain" description="DUF985" evidence="1">
    <location>
        <begin position="9"/>
        <end position="138"/>
    </location>
</feature>
<dbReference type="Pfam" id="PF06172">
    <property type="entry name" value="Cupin_5"/>
    <property type="match status" value="1"/>
</dbReference>
<evidence type="ECO:0000313" key="2">
    <source>
        <dbReference type="EMBL" id="PIL19352.1"/>
    </source>
</evidence>
<dbReference type="InterPro" id="IPR014710">
    <property type="entry name" value="RmlC-like_jellyroll"/>
</dbReference>
<reference evidence="2 3" key="1">
    <citation type="submission" date="2013-09" db="EMBL/GenBank/DDBJ databases">
        <title>Genome sequencing of Phaeobacter antarcticus sp. nov. SM1211.</title>
        <authorList>
            <person name="Zhang X.-Y."/>
            <person name="Liu C."/>
            <person name="Chen X.-L."/>
            <person name="Xie B.-B."/>
            <person name="Qin Q.-L."/>
            <person name="Rong J.-C."/>
            <person name="Zhang Y.-Z."/>
        </authorList>
    </citation>
    <scope>NUCLEOTIDE SEQUENCE [LARGE SCALE GENOMIC DNA]</scope>
    <source>
        <strain evidence="2 3">SM1211</strain>
    </source>
</reference>
<dbReference type="InterPro" id="IPR011051">
    <property type="entry name" value="RmlC_Cupin_sf"/>
</dbReference>
<dbReference type="AlphaFoldDB" id="A0A2G8RCU0"/>
<dbReference type="CDD" id="cd06121">
    <property type="entry name" value="cupin_YML079wp"/>
    <property type="match status" value="1"/>
</dbReference>
<keyword evidence="3" id="KW-1185">Reference proteome</keyword>
<dbReference type="Gene3D" id="2.60.120.10">
    <property type="entry name" value="Jelly Rolls"/>
    <property type="match status" value="1"/>
</dbReference>
<comment type="caution">
    <text evidence="2">The sequence shown here is derived from an EMBL/GenBank/DDBJ whole genome shotgun (WGS) entry which is preliminary data.</text>
</comment>
<organism evidence="2 3">
    <name type="scientific">Puniceibacterium antarcticum</name>
    <dbReference type="NCBI Taxonomy" id="1206336"/>
    <lineage>
        <taxon>Bacteria</taxon>
        <taxon>Pseudomonadati</taxon>
        <taxon>Pseudomonadota</taxon>
        <taxon>Alphaproteobacteria</taxon>
        <taxon>Rhodobacterales</taxon>
        <taxon>Paracoccaceae</taxon>
        <taxon>Puniceibacterium</taxon>
    </lineage>
</organism>
<evidence type="ECO:0000259" key="1">
    <source>
        <dbReference type="Pfam" id="PF06172"/>
    </source>
</evidence>
<gene>
    <name evidence="2" type="ORF">P775_14500</name>
</gene>
<protein>
    <recommendedName>
        <fullName evidence="1">DUF985 domain-containing protein</fullName>
    </recommendedName>
</protein>
<dbReference type="InterPro" id="IPR039935">
    <property type="entry name" value="YML079W-like"/>
</dbReference>
<dbReference type="SUPFAM" id="SSF51182">
    <property type="entry name" value="RmlC-like cupins"/>
    <property type="match status" value="1"/>
</dbReference>
<evidence type="ECO:0000313" key="3">
    <source>
        <dbReference type="Proteomes" id="UP000231259"/>
    </source>
</evidence>
<proteinExistence type="predicted"/>